<dbReference type="EMBL" id="AFYH01147685">
    <property type="status" value="NOT_ANNOTATED_CDS"/>
    <property type="molecule type" value="Genomic_DNA"/>
</dbReference>
<dbReference type="OMA" id="PREAGCC"/>
<dbReference type="EMBL" id="AFYH01147681">
    <property type="status" value="NOT_ANNOTATED_CDS"/>
    <property type="molecule type" value="Genomic_DNA"/>
</dbReference>
<dbReference type="Proteomes" id="UP000008672">
    <property type="component" value="Unassembled WGS sequence"/>
</dbReference>
<dbReference type="AlphaFoldDB" id="H3AKJ8"/>
<accession>H3AKJ8</accession>
<dbReference type="EMBL" id="AFYH01147680">
    <property type="status" value="NOT_ANNOTATED_CDS"/>
    <property type="molecule type" value="Genomic_DNA"/>
</dbReference>
<feature type="compositionally biased region" description="Acidic residues" evidence="1">
    <location>
        <begin position="309"/>
        <end position="324"/>
    </location>
</feature>
<dbReference type="Ensembl" id="ENSLACT00000010246.1">
    <property type="protein sequence ID" value="ENSLACP00000010169.1"/>
    <property type="gene ID" value="ENSLACG00000008962.1"/>
</dbReference>
<organism evidence="2 3">
    <name type="scientific">Latimeria chalumnae</name>
    <name type="common">Coelacanth</name>
    <dbReference type="NCBI Taxonomy" id="7897"/>
    <lineage>
        <taxon>Eukaryota</taxon>
        <taxon>Metazoa</taxon>
        <taxon>Chordata</taxon>
        <taxon>Craniata</taxon>
        <taxon>Vertebrata</taxon>
        <taxon>Euteleostomi</taxon>
        <taxon>Coelacanthiformes</taxon>
        <taxon>Coelacanthidae</taxon>
        <taxon>Latimeria</taxon>
    </lineage>
</organism>
<dbReference type="EMBL" id="AFYH01147678">
    <property type="status" value="NOT_ANNOTATED_CDS"/>
    <property type="molecule type" value="Genomic_DNA"/>
</dbReference>
<proteinExistence type="predicted"/>
<gene>
    <name evidence="2" type="primary">FAM169B</name>
</gene>
<dbReference type="GeneTree" id="ENSGT00510000048902"/>
<dbReference type="PANTHER" id="PTHR22442">
    <property type="match status" value="1"/>
</dbReference>
<feature type="compositionally biased region" description="Basic and acidic residues" evidence="1">
    <location>
        <begin position="325"/>
        <end position="334"/>
    </location>
</feature>
<dbReference type="HOGENOM" id="CLU_026572_0_0_1"/>
<protein>
    <recommendedName>
        <fullName evidence="4">Family with sequence similarity 169 member B</fullName>
    </recommendedName>
</protein>
<dbReference type="InterPro" id="IPR029625">
    <property type="entry name" value="FAM169"/>
</dbReference>
<name>H3AKJ8_LATCH</name>
<dbReference type="STRING" id="7897.ENSLACP00000010169"/>
<feature type="region of interest" description="Disordered" evidence="1">
    <location>
        <begin position="282"/>
        <end position="384"/>
    </location>
</feature>
<evidence type="ECO:0008006" key="4">
    <source>
        <dbReference type="Google" id="ProtNLM"/>
    </source>
</evidence>
<sequence length="384" mass="43605">MEAAEELRAGVVSYPVDVLSDVSHGVLGQAAETPSSFLLPNRLSNTLCFMLSDGTKVNVADSKVGFLSLYREDSEPKIVTLSSLQGQETVWAVFLKDRWWAVEDVMKTSNPCRHGLIQVQSLGERIVLFVLNRIILGKLEQHSAEETLFLPHSAKENAKLLWRNGEAVGFYTVKGKGTLCDGWTSQCYQLPVLDTLFVRRKHRRLGLGMKMLCDFCRSGSTEEALGISRPISVAMYKVCHKFLQSHPEEREHLWEVEAPGDWSQRSNIWLQIQLGKIPSVDAEHSETLQNNEERHEVESAQEKRSWAEDPNEEAEYLSYQEEEAEDRRGTKEVEAETLELPLPREAGCCSLREPQAEIQFVTRTKKRKSREEDHLQAAVQQNPL</sequence>
<feature type="compositionally biased region" description="Basic and acidic residues" evidence="1">
    <location>
        <begin position="282"/>
        <end position="307"/>
    </location>
</feature>
<dbReference type="EMBL" id="AFYH01147676">
    <property type="status" value="NOT_ANNOTATED_CDS"/>
    <property type="molecule type" value="Genomic_DNA"/>
</dbReference>
<evidence type="ECO:0000313" key="2">
    <source>
        <dbReference type="Ensembl" id="ENSLACP00000010169.1"/>
    </source>
</evidence>
<reference evidence="2" key="3">
    <citation type="submission" date="2025-09" db="UniProtKB">
        <authorList>
            <consortium name="Ensembl"/>
        </authorList>
    </citation>
    <scope>IDENTIFICATION</scope>
</reference>
<dbReference type="EMBL" id="AFYH01147683">
    <property type="status" value="NOT_ANNOTATED_CDS"/>
    <property type="molecule type" value="Genomic_DNA"/>
</dbReference>
<evidence type="ECO:0000256" key="1">
    <source>
        <dbReference type="SAM" id="MobiDB-lite"/>
    </source>
</evidence>
<dbReference type="EMBL" id="AFYH01147684">
    <property type="status" value="NOT_ANNOTATED_CDS"/>
    <property type="molecule type" value="Genomic_DNA"/>
</dbReference>
<dbReference type="InParanoid" id="H3AKJ8"/>
<dbReference type="Bgee" id="ENSLACG00000008962">
    <property type="expression patterns" value="Expressed in chordate pharynx and 1 other cell type or tissue"/>
</dbReference>
<dbReference type="EMBL" id="AFYH01147677">
    <property type="status" value="NOT_ANNOTATED_CDS"/>
    <property type="molecule type" value="Genomic_DNA"/>
</dbReference>
<dbReference type="EMBL" id="AFYH01147682">
    <property type="status" value="NOT_ANNOTATED_CDS"/>
    <property type="molecule type" value="Genomic_DNA"/>
</dbReference>
<dbReference type="CDD" id="cd04301">
    <property type="entry name" value="NAT_SF"/>
    <property type="match status" value="1"/>
</dbReference>
<dbReference type="eggNOG" id="ENOG502S058">
    <property type="taxonomic scope" value="Eukaryota"/>
</dbReference>
<reference evidence="2" key="2">
    <citation type="submission" date="2025-08" db="UniProtKB">
        <authorList>
            <consortium name="Ensembl"/>
        </authorList>
    </citation>
    <scope>IDENTIFICATION</scope>
</reference>
<dbReference type="EMBL" id="AFYH01147679">
    <property type="status" value="NOT_ANNOTATED_CDS"/>
    <property type="molecule type" value="Genomic_DNA"/>
</dbReference>
<dbReference type="PANTHER" id="PTHR22442:SF4">
    <property type="entry name" value="PROTEIN FAM169BP"/>
    <property type="match status" value="1"/>
</dbReference>
<evidence type="ECO:0000313" key="3">
    <source>
        <dbReference type="Proteomes" id="UP000008672"/>
    </source>
</evidence>
<reference evidence="3" key="1">
    <citation type="submission" date="2011-08" db="EMBL/GenBank/DDBJ databases">
        <title>The draft genome of Latimeria chalumnae.</title>
        <authorList>
            <person name="Di Palma F."/>
            <person name="Alfoldi J."/>
            <person name="Johnson J."/>
            <person name="Berlin A."/>
            <person name="Gnerre S."/>
            <person name="Jaffe D."/>
            <person name="MacCallum I."/>
            <person name="Young S."/>
            <person name="Walker B.J."/>
            <person name="Lander E."/>
            <person name="Lindblad-Toh K."/>
        </authorList>
    </citation>
    <scope>NUCLEOTIDE SEQUENCE [LARGE SCALE GENOMIC DNA]</scope>
    <source>
        <strain evidence="3">Wild caught</strain>
    </source>
</reference>
<keyword evidence="3" id="KW-1185">Reference proteome</keyword>